<evidence type="ECO:0000313" key="1">
    <source>
        <dbReference type="EMBL" id="WBM81437.1"/>
    </source>
</evidence>
<reference evidence="1 2" key="1">
    <citation type="submission" date="2021-05" db="EMBL/GenBank/DDBJ databases">
        <authorList>
            <person name="Kumar R."/>
            <person name="Kumar A."/>
            <person name="Mukhia S."/>
        </authorList>
    </citation>
    <scope>NUCLEOTIDE SEQUENCE [LARGE SCALE GENOMIC DNA]</scope>
    <source>
        <strain evidence="1 2">ERMR7:08</strain>
    </source>
</reference>
<dbReference type="Proteomes" id="UP001212421">
    <property type="component" value="Chromosome"/>
</dbReference>
<proteinExistence type="predicted"/>
<protein>
    <recommendedName>
        <fullName evidence="3">GIY-YIG nuclease family protein</fullName>
    </recommendedName>
</protein>
<evidence type="ECO:0000313" key="2">
    <source>
        <dbReference type="Proteomes" id="UP001212421"/>
    </source>
</evidence>
<accession>A0ABY7NFY1</accession>
<evidence type="ECO:0008006" key="3">
    <source>
        <dbReference type="Google" id="ProtNLM"/>
    </source>
</evidence>
<organism evidence="1 2">
    <name type="scientific">Cryobacterium breve</name>
    <dbReference type="NCBI Taxonomy" id="1259258"/>
    <lineage>
        <taxon>Bacteria</taxon>
        <taxon>Bacillati</taxon>
        <taxon>Actinomycetota</taxon>
        <taxon>Actinomycetes</taxon>
        <taxon>Micrococcales</taxon>
        <taxon>Microbacteriaceae</taxon>
        <taxon>Cryobacterium</taxon>
    </lineage>
</organism>
<gene>
    <name evidence="1" type="ORF">KIV56_06245</name>
</gene>
<keyword evidence="2" id="KW-1185">Reference proteome</keyword>
<dbReference type="EMBL" id="CP075584">
    <property type="protein sequence ID" value="WBM81437.1"/>
    <property type="molecule type" value="Genomic_DNA"/>
</dbReference>
<name>A0ABY7NFY1_9MICO</name>
<sequence length="175" mass="19183">MPQTEAVDFWTRLGLEGAGFRGFAPFKNLTKASVPAGPGVYVVLRPNDASPEFRETSTAGWFKDRNPSVSRARLVEAWLDDASVLYIGKASAGATGKRGLFKRLTEYRRLGAGEKIGHWGGRYVWQLAGSGEHLVAWKLTGEEDPEVVEAGLIDEFVATFGSRPFANRKLGRSHT</sequence>